<feature type="compositionally biased region" description="Basic and acidic residues" evidence="1">
    <location>
        <begin position="64"/>
        <end position="77"/>
    </location>
</feature>
<evidence type="ECO:0000313" key="3">
    <source>
        <dbReference type="Proteomes" id="UP000193553"/>
    </source>
</evidence>
<evidence type="ECO:0008006" key="4">
    <source>
        <dbReference type="Google" id="ProtNLM"/>
    </source>
</evidence>
<gene>
    <name evidence="2" type="ORF">BSZ18_26875</name>
</gene>
<proteinExistence type="predicted"/>
<evidence type="ECO:0000256" key="1">
    <source>
        <dbReference type="SAM" id="MobiDB-lite"/>
    </source>
</evidence>
<name>A0A1X3H1Y7_9BRAD</name>
<comment type="caution">
    <text evidence="2">The sequence shown here is derived from an EMBL/GenBank/DDBJ whole genome shotgun (WGS) entry which is preliminary data.</text>
</comment>
<reference evidence="2 3" key="1">
    <citation type="submission" date="2017-03" db="EMBL/GenBank/DDBJ databases">
        <title>Whole genome sequences of fourteen strains of Bradyrhizobium canariense and one strain of Bradyrhizobium japonicum isolated from Lupinus (Papilionoideae: Genisteae) species in Algeria.</title>
        <authorList>
            <person name="Crovadore J."/>
            <person name="Chekireb D."/>
            <person name="Brachmann A."/>
            <person name="Chablais R."/>
            <person name="Cochard B."/>
            <person name="Lefort F."/>
        </authorList>
    </citation>
    <scope>NUCLEOTIDE SEQUENCE [LARGE SCALE GENOMIC DNA]</scope>
    <source>
        <strain evidence="2 3">UBMA195</strain>
    </source>
</reference>
<evidence type="ECO:0000313" key="2">
    <source>
        <dbReference type="EMBL" id="OSJ05139.1"/>
    </source>
</evidence>
<feature type="region of interest" description="Disordered" evidence="1">
    <location>
        <begin position="51"/>
        <end position="86"/>
    </location>
</feature>
<sequence length="86" mass="9262">MSGSEAAAYCGVTLNTWSKWVAAGTVPAPVSGTRRWDRKALDLALDKASGIVSPTTGSDDDECPLEKWMREDAEKQRSIGGTGYRK</sequence>
<dbReference type="AlphaFoldDB" id="A0A1X3H1Y7"/>
<dbReference type="OrthoDB" id="7574435at2"/>
<organism evidence="2 3">
    <name type="scientific">Bradyrhizobium canariense</name>
    <dbReference type="NCBI Taxonomy" id="255045"/>
    <lineage>
        <taxon>Bacteria</taxon>
        <taxon>Pseudomonadati</taxon>
        <taxon>Pseudomonadota</taxon>
        <taxon>Alphaproteobacteria</taxon>
        <taxon>Hyphomicrobiales</taxon>
        <taxon>Nitrobacteraceae</taxon>
        <taxon>Bradyrhizobium</taxon>
    </lineage>
</organism>
<protein>
    <recommendedName>
        <fullName evidence="4">Helix-turn-helix domain-containing protein</fullName>
    </recommendedName>
</protein>
<accession>A0A1X3H1Y7</accession>
<dbReference type="EMBL" id="NAFI01000183">
    <property type="protein sequence ID" value="OSJ05139.1"/>
    <property type="molecule type" value="Genomic_DNA"/>
</dbReference>
<dbReference type="Proteomes" id="UP000193553">
    <property type="component" value="Unassembled WGS sequence"/>
</dbReference>